<keyword evidence="3" id="KW-1185">Reference proteome</keyword>
<dbReference type="EnsemblMetazoa" id="CapteT206403">
    <property type="protein sequence ID" value="CapteP206403"/>
    <property type="gene ID" value="CapteG206403"/>
</dbReference>
<dbReference type="AlphaFoldDB" id="R7T8S4"/>
<dbReference type="HOGENOM" id="CLU_1887715_0_0_1"/>
<protein>
    <submittedName>
        <fullName evidence="1 2">Uncharacterized protein</fullName>
    </submittedName>
</protein>
<evidence type="ECO:0000313" key="3">
    <source>
        <dbReference type="Proteomes" id="UP000014760"/>
    </source>
</evidence>
<accession>R7T8S4</accession>
<proteinExistence type="predicted"/>
<reference evidence="2" key="3">
    <citation type="submission" date="2015-06" db="UniProtKB">
        <authorList>
            <consortium name="EnsemblMetazoa"/>
        </authorList>
    </citation>
    <scope>IDENTIFICATION</scope>
</reference>
<evidence type="ECO:0000313" key="1">
    <source>
        <dbReference type="EMBL" id="ELT90030.1"/>
    </source>
</evidence>
<dbReference type="EMBL" id="KB311062">
    <property type="protein sequence ID" value="ELT90030.1"/>
    <property type="molecule type" value="Genomic_DNA"/>
</dbReference>
<dbReference type="OrthoDB" id="6129633at2759"/>
<organism evidence="1">
    <name type="scientific">Capitella teleta</name>
    <name type="common">Polychaete worm</name>
    <dbReference type="NCBI Taxonomy" id="283909"/>
    <lineage>
        <taxon>Eukaryota</taxon>
        <taxon>Metazoa</taxon>
        <taxon>Spiralia</taxon>
        <taxon>Lophotrochozoa</taxon>
        <taxon>Annelida</taxon>
        <taxon>Polychaeta</taxon>
        <taxon>Sedentaria</taxon>
        <taxon>Scolecida</taxon>
        <taxon>Capitellidae</taxon>
        <taxon>Capitella</taxon>
    </lineage>
</organism>
<reference evidence="3" key="1">
    <citation type="submission" date="2012-12" db="EMBL/GenBank/DDBJ databases">
        <authorList>
            <person name="Hellsten U."/>
            <person name="Grimwood J."/>
            <person name="Chapman J.A."/>
            <person name="Shapiro H."/>
            <person name="Aerts A."/>
            <person name="Otillar R.P."/>
            <person name="Terry A.Y."/>
            <person name="Boore J.L."/>
            <person name="Simakov O."/>
            <person name="Marletaz F."/>
            <person name="Cho S.-J."/>
            <person name="Edsinger-Gonzales E."/>
            <person name="Havlak P."/>
            <person name="Kuo D.-H."/>
            <person name="Larsson T."/>
            <person name="Lv J."/>
            <person name="Arendt D."/>
            <person name="Savage R."/>
            <person name="Osoegawa K."/>
            <person name="de Jong P."/>
            <person name="Lindberg D.R."/>
            <person name="Seaver E.C."/>
            <person name="Weisblat D.A."/>
            <person name="Putnam N.H."/>
            <person name="Grigoriev I.V."/>
            <person name="Rokhsar D.S."/>
        </authorList>
    </citation>
    <scope>NUCLEOTIDE SEQUENCE</scope>
    <source>
        <strain evidence="3">I ESC-2004</strain>
    </source>
</reference>
<sequence length="135" mass="15335">MDQHVDAATKAAYFHLGRIRQIREHLTKDACTKSDSAVLPNYVTRSGAVYYCLWSNADAERAFSMVQKIKTETRTCLGDDTVNSLMSVKINSDKCCFEMVHSPEVLKAAQSSTWAYNKIPWGLWEFYCVSLHALF</sequence>
<name>R7T8S4_CAPTE</name>
<reference evidence="1 3" key="2">
    <citation type="journal article" date="2013" name="Nature">
        <title>Insights into bilaterian evolution from three spiralian genomes.</title>
        <authorList>
            <person name="Simakov O."/>
            <person name="Marletaz F."/>
            <person name="Cho S.J."/>
            <person name="Edsinger-Gonzales E."/>
            <person name="Havlak P."/>
            <person name="Hellsten U."/>
            <person name="Kuo D.H."/>
            <person name="Larsson T."/>
            <person name="Lv J."/>
            <person name="Arendt D."/>
            <person name="Savage R."/>
            <person name="Osoegawa K."/>
            <person name="de Jong P."/>
            <person name="Grimwood J."/>
            <person name="Chapman J.A."/>
            <person name="Shapiro H."/>
            <person name="Aerts A."/>
            <person name="Otillar R.P."/>
            <person name="Terry A.Y."/>
            <person name="Boore J.L."/>
            <person name="Grigoriev I.V."/>
            <person name="Lindberg D.R."/>
            <person name="Seaver E.C."/>
            <person name="Weisblat D.A."/>
            <person name="Putnam N.H."/>
            <person name="Rokhsar D.S."/>
        </authorList>
    </citation>
    <scope>NUCLEOTIDE SEQUENCE</scope>
    <source>
        <strain evidence="1 3">I ESC-2004</strain>
    </source>
</reference>
<evidence type="ECO:0000313" key="2">
    <source>
        <dbReference type="EnsemblMetazoa" id="CapteP206403"/>
    </source>
</evidence>
<dbReference type="Proteomes" id="UP000014760">
    <property type="component" value="Unassembled WGS sequence"/>
</dbReference>
<dbReference type="EMBL" id="AMQN01003153">
    <property type="status" value="NOT_ANNOTATED_CDS"/>
    <property type="molecule type" value="Genomic_DNA"/>
</dbReference>
<gene>
    <name evidence="1" type="ORF">CAPTEDRAFT_206403</name>
</gene>